<feature type="transmembrane region" description="Helical" evidence="13">
    <location>
        <begin position="393"/>
        <end position="414"/>
    </location>
</feature>
<keyword evidence="15" id="KW-1185">Reference proteome</keyword>
<dbReference type="InterPro" id="IPR002528">
    <property type="entry name" value="MATE_fam"/>
</dbReference>
<feature type="transmembrane region" description="Helical" evidence="13">
    <location>
        <begin position="61"/>
        <end position="83"/>
    </location>
</feature>
<dbReference type="Pfam" id="PF01554">
    <property type="entry name" value="MatE"/>
    <property type="match status" value="2"/>
</dbReference>
<keyword evidence="8 13" id="KW-0812">Transmembrane</keyword>
<feature type="transmembrane region" description="Helical" evidence="13">
    <location>
        <begin position="198"/>
        <end position="217"/>
    </location>
</feature>
<dbReference type="InterPro" id="IPR050222">
    <property type="entry name" value="MATE_MdtK"/>
</dbReference>
<feature type="transmembrane region" description="Helical" evidence="13">
    <location>
        <begin position="95"/>
        <end position="122"/>
    </location>
</feature>
<protein>
    <recommendedName>
        <fullName evidence="4">Probable multidrug resistance protein NorM</fullName>
    </recommendedName>
    <alternativeName>
        <fullName evidence="12">Multidrug-efflux transporter</fullName>
    </alternativeName>
</protein>
<evidence type="ECO:0000313" key="15">
    <source>
        <dbReference type="Proteomes" id="UP000243297"/>
    </source>
</evidence>
<keyword evidence="9 13" id="KW-1133">Transmembrane helix</keyword>
<dbReference type="PANTHER" id="PTHR43298">
    <property type="entry name" value="MULTIDRUG RESISTANCE PROTEIN NORM-RELATED"/>
    <property type="match status" value="1"/>
</dbReference>
<name>A0A1T4K3I3_9FIRM</name>
<dbReference type="GO" id="GO:0005886">
    <property type="term" value="C:plasma membrane"/>
    <property type="evidence" value="ECO:0007669"/>
    <property type="project" value="UniProtKB-SubCell"/>
</dbReference>
<feature type="transmembrane region" description="Helical" evidence="13">
    <location>
        <begin position="320"/>
        <end position="343"/>
    </location>
</feature>
<keyword evidence="11 13" id="KW-0472">Membrane</keyword>
<feature type="transmembrane region" description="Helical" evidence="13">
    <location>
        <begin position="363"/>
        <end position="381"/>
    </location>
</feature>
<dbReference type="OrthoDB" id="9780160at2"/>
<keyword evidence="7" id="KW-1003">Cell membrane</keyword>
<dbReference type="GO" id="GO:0006811">
    <property type="term" value="P:monoatomic ion transport"/>
    <property type="evidence" value="ECO:0007669"/>
    <property type="project" value="UniProtKB-KW"/>
</dbReference>
<dbReference type="Proteomes" id="UP000243297">
    <property type="component" value="Unassembled WGS sequence"/>
</dbReference>
<feature type="transmembrane region" description="Helical" evidence="13">
    <location>
        <begin position="12"/>
        <end position="29"/>
    </location>
</feature>
<feature type="transmembrane region" description="Helical" evidence="13">
    <location>
        <begin position="134"/>
        <end position="152"/>
    </location>
</feature>
<organism evidence="14 15">
    <name type="scientific">Anaerorhabdus furcosa</name>
    <dbReference type="NCBI Taxonomy" id="118967"/>
    <lineage>
        <taxon>Bacteria</taxon>
        <taxon>Bacillati</taxon>
        <taxon>Bacillota</taxon>
        <taxon>Erysipelotrichia</taxon>
        <taxon>Erysipelotrichales</taxon>
        <taxon>Erysipelotrichaceae</taxon>
        <taxon>Anaerorhabdus</taxon>
    </lineage>
</organism>
<gene>
    <name evidence="14" type="ORF">SAMN02745191_0279</name>
</gene>
<evidence type="ECO:0000256" key="13">
    <source>
        <dbReference type="SAM" id="Phobius"/>
    </source>
</evidence>
<evidence type="ECO:0000256" key="1">
    <source>
        <dbReference type="ARBA" id="ARBA00003408"/>
    </source>
</evidence>
<evidence type="ECO:0000256" key="9">
    <source>
        <dbReference type="ARBA" id="ARBA00022989"/>
    </source>
</evidence>
<dbReference type="InterPro" id="IPR048279">
    <property type="entry name" value="MdtK-like"/>
</dbReference>
<comment type="subcellular location">
    <subcellularLocation>
        <location evidence="2">Cell membrane</location>
        <topology evidence="2">Multi-pass membrane protein</topology>
    </subcellularLocation>
</comment>
<evidence type="ECO:0000256" key="2">
    <source>
        <dbReference type="ARBA" id="ARBA00004651"/>
    </source>
</evidence>
<evidence type="ECO:0000256" key="5">
    <source>
        <dbReference type="ARBA" id="ARBA00022448"/>
    </source>
</evidence>
<evidence type="ECO:0000313" key="14">
    <source>
        <dbReference type="EMBL" id="SJZ36958.1"/>
    </source>
</evidence>
<keyword evidence="6" id="KW-0050">Antiport</keyword>
<evidence type="ECO:0000256" key="4">
    <source>
        <dbReference type="ARBA" id="ARBA00020268"/>
    </source>
</evidence>
<proteinExistence type="inferred from homology"/>
<dbReference type="NCBIfam" id="TIGR00797">
    <property type="entry name" value="matE"/>
    <property type="match status" value="1"/>
</dbReference>
<feature type="transmembrane region" description="Helical" evidence="13">
    <location>
        <begin position="249"/>
        <end position="267"/>
    </location>
</feature>
<evidence type="ECO:0000256" key="10">
    <source>
        <dbReference type="ARBA" id="ARBA00023065"/>
    </source>
</evidence>
<dbReference type="PANTHER" id="PTHR43298:SF2">
    <property type="entry name" value="FMN_FAD EXPORTER YEEO-RELATED"/>
    <property type="match status" value="1"/>
</dbReference>
<feature type="transmembrane region" description="Helical" evidence="13">
    <location>
        <begin position="164"/>
        <end position="186"/>
    </location>
</feature>
<evidence type="ECO:0000256" key="6">
    <source>
        <dbReference type="ARBA" id="ARBA00022449"/>
    </source>
</evidence>
<dbReference type="RefSeq" id="WP_078710728.1">
    <property type="nucleotide sequence ID" value="NZ_FUWY01000001.1"/>
</dbReference>
<sequence length="455" mass="50338">MNLSKYIGDKAFMKTAILVGVPLMLQQLITGSVNLVDNLMVGQLGDAAIGGVAAVNRFYIIAQYGTNGIVAAGSIFIAQYYGARNQEKMKESFRFLINISCAIMLMFFLAAIFFPTAILGFFTPDQEIIQMGVYYIRLVAWSYLPIALTLCFSGAMRAVGETKIPLFVSAIAVLVNTVLNYCLIFGKFGFPQLGIRGAAYATVVARIIEVCILLYFLKDRDFGFKTKVKEIVKVPLTLSKKIMIKAAPLALNEILWSAGMATLFKFYSTRGAEVMSGYSISSTIGDIFFVLFGGMAAASTVLISQPLGANKLDEAKQHGYQLIGFSFVLSFIFASLMFISSFYIPYLYSNVSIEALKIAEIMLRIQSVMFAIYVLNTQNYFILRAGGDTKSTLIMDSAFMWCINIPLVGILAYFSPLSAFLLYIAGQSTDLIKLIFGYWLVKKEKWVVNLTHEPL</sequence>
<evidence type="ECO:0000256" key="11">
    <source>
        <dbReference type="ARBA" id="ARBA00023136"/>
    </source>
</evidence>
<comment type="function">
    <text evidence="1">Multidrug efflux pump.</text>
</comment>
<evidence type="ECO:0000256" key="12">
    <source>
        <dbReference type="ARBA" id="ARBA00031636"/>
    </source>
</evidence>
<dbReference type="AlphaFoldDB" id="A0A1T4K3I3"/>
<comment type="similarity">
    <text evidence="3">Belongs to the multi antimicrobial extrusion (MATE) (TC 2.A.66.1) family.</text>
</comment>
<dbReference type="STRING" id="118967.SAMN02745191_0279"/>
<reference evidence="15" key="1">
    <citation type="submission" date="2017-02" db="EMBL/GenBank/DDBJ databases">
        <authorList>
            <person name="Varghese N."/>
            <person name="Submissions S."/>
        </authorList>
    </citation>
    <scope>NUCLEOTIDE SEQUENCE [LARGE SCALE GENOMIC DNA]</scope>
    <source>
        <strain evidence="15">ATCC 25662</strain>
    </source>
</reference>
<dbReference type="GO" id="GO:0042910">
    <property type="term" value="F:xenobiotic transmembrane transporter activity"/>
    <property type="evidence" value="ECO:0007669"/>
    <property type="project" value="InterPro"/>
</dbReference>
<dbReference type="GO" id="GO:0015297">
    <property type="term" value="F:antiporter activity"/>
    <property type="evidence" value="ECO:0007669"/>
    <property type="project" value="UniProtKB-KW"/>
</dbReference>
<accession>A0A1T4K3I3</accession>
<dbReference type="PIRSF" id="PIRSF006603">
    <property type="entry name" value="DinF"/>
    <property type="match status" value="1"/>
</dbReference>
<keyword evidence="5" id="KW-0813">Transport</keyword>
<dbReference type="EMBL" id="FUWY01000001">
    <property type="protein sequence ID" value="SJZ36958.1"/>
    <property type="molecule type" value="Genomic_DNA"/>
</dbReference>
<evidence type="ECO:0000256" key="8">
    <source>
        <dbReference type="ARBA" id="ARBA00022692"/>
    </source>
</evidence>
<evidence type="ECO:0000256" key="3">
    <source>
        <dbReference type="ARBA" id="ARBA00010199"/>
    </source>
</evidence>
<feature type="transmembrane region" description="Helical" evidence="13">
    <location>
        <begin position="287"/>
        <end position="308"/>
    </location>
</feature>
<evidence type="ECO:0000256" key="7">
    <source>
        <dbReference type="ARBA" id="ARBA00022475"/>
    </source>
</evidence>
<keyword evidence="10" id="KW-0406">Ion transport</keyword>